<proteinExistence type="predicted"/>
<organism evidence="1 2">
    <name type="scientific">Gossypium stocksii</name>
    <dbReference type="NCBI Taxonomy" id="47602"/>
    <lineage>
        <taxon>Eukaryota</taxon>
        <taxon>Viridiplantae</taxon>
        <taxon>Streptophyta</taxon>
        <taxon>Embryophyta</taxon>
        <taxon>Tracheophyta</taxon>
        <taxon>Spermatophyta</taxon>
        <taxon>Magnoliopsida</taxon>
        <taxon>eudicotyledons</taxon>
        <taxon>Gunneridae</taxon>
        <taxon>Pentapetalae</taxon>
        <taxon>rosids</taxon>
        <taxon>malvids</taxon>
        <taxon>Malvales</taxon>
        <taxon>Malvaceae</taxon>
        <taxon>Malvoideae</taxon>
        <taxon>Gossypium</taxon>
    </lineage>
</organism>
<name>A0A9D3WCD4_9ROSI</name>
<dbReference type="Proteomes" id="UP000828251">
    <property type="component" value="Unassembled WGS sequence"/>
</dbReference>
<dbReference type="AlphaFoldDB" id="A0A9D3WCD4"/>
<sequence length="133" mass="14795">MDGDGVTTCLQKDVGLLQQEVVKLQGELSKWDVKLETRLKEFKDDFKSELRFELHNLFEQYLGNLTLTTSNTVAQVKGKKILGGPPPRFPLKEPLEVSLGFRAKESMATHSSLEMGSTSKIYKGGSLISSKGY</sequence>
<keyword evidence="2" id="KW-1185">Reference proteome</keyword>
<evidence type="ECO:0000313" key="1">
    <source>
        <dbReference type="EMBL" id="KAH1121481.1"/>
    </source>
</evidence>
<dbReference type="OrthoDB" id="10363996at2759"/>
<reference evidence="1 2" key="1">
    <citation type="journal article" date="2021" name="Plant Biotechnol. J.">
        <title>Multi-omics assisted identification of the key and species-specific regulatory components of drought-tolerant mechanisms in Gossypium stocksii.</title>
        <authorList>
            <person name="Yu D."/>
            <person name="Ke L."/>
            <person name="Zhang D."/>
            <person name="Wu Y."/>
            <person name="Sun Y."/>
            <person name="Mei J."/>
            <person name="Sun J."/>
            <person name="Sun Y."/>
        </authorList>
    </citation>
    <scope>NUCLEOTIDE SEQUENCE [LARGE SCALE GENOMIC DNA]</scope>
    <source>
        <strain evidence="2">cv. E1</strain>
        <tissue evidence="1">Leaf</tissue>
    </source>
</reference>
<gene>
    <name evidence="1" type="ORF">J1N35_004641</name>
</gene>
<comment type="caution">
    <text evidence="1">The sequence shown here is derived from an EMBL/GenBank/DDBJ whole genome shotgun (WGS) entry which is preliminary data.</text>
</comment>
<evidence type="ECO:0000313" key="2">
    <source>
        <dbReference type="Proteomes" id="UP000828251"/>
    </source>
</evidence>
<protein>
    <submittedName>
        <fullName evidence="1">Uncharacterized protein</fullName>
    </submittedName>
</protein>
<accession>A0A9D3WCD4</accession>
<dbReference type="EMBL" id="JAIQCV010000002">
    <property type="protein sequence ID" value="KAH1121481.1"/>
    <property type="molecule type" value="Genomic_DNA"/>
</dbReference>